<comment type="caution">
    <text evidence="5">The sequence shown here is derived from an EMBL/GenBank/DDBJ whole genome shotgun (WGS) entry which is preliminary data.</text>
</comment>
<gene>
    <name evidence="5" type="ORF">HNR42_001321</name>
</gene>
<evidence type="ECO:0000259" key="4">
    <source>
        <dbReference type="Pfam" id="PF00582"/>
    </source>
</evidence>
<keyword evidence="3" id="KW-0067">ATP-binding</keyword>
<dbReference type="Gene3D" id="3.40.50.620">
    <property type="entry name" value="HUPs"/>
    <property type="match status" value="1"/>
</dbReference>
<comment type="similarity">
    <text evidence="1">Belongs to the universal stress protein A family.</text>
</comment>
<feature type="domain" description="UspA" evidence="4">
    <location>
        <begin position="1"/>
        <end position="147"/>
    </location>
</feature>
<dbReference type="PRINTS" id="PR01438">
    <property type="entry name" value="UNVRSLSTRESS"/>
</dbReference>
<protein>
    <submittedName>
        <fullName evidence="5">Nucleotide-binding universal stress UspA family protein</fullName>
    </submittedName>
</protein>
<dbReference type="PANTHER" id="PTHR46268">
    <property type="entry name" value="STRESS RESPONSE PROTEIN NHAX"/>
    <property type="match status" value="1"/>
</dbReference>
<dbReference type="SUPFAM" id="SSF52402">
    <property type="entry name" value="Adenine nucleotide alpha hydrolases-like"/>
    <property type="match status" value="1"/>
</dbReference>
<sequence>MFDRILVTTDGSVLGNLALPYAADLARRYDSVLTLLYVVPQPPAPMGMADGMAYAYDYAAERERLVAAGDRILEEARQLLDYPQTRVLRLEDSGLRVAQAIAAVAEREATRLVVMSTHGRTGLAHLLLGSVAEGVLHRVGVPVLLVRAPAGTLREPAPDVH</sequence>
<reference evidence="5 6" key="1">
    <citation type="submission" date="2020-08" db="EMBL/GenBank/DDBJ databases">
        <title>Genomic Encyclopedia of Type Strains, Phase IV (KMG-IV): sequencing the most valuable type-strain genomes for metagenomic binning, comparative biology and taxonomic classification.</title>
        <authorList>
            <person name="Goeker M."/>
        </authorList>
    </citation>
    <scope>NUCLEOTIDE SEQUENCE [LARGE SCALE GENOMIC DNA]</scope>
    <source>
        <strain evidence="5 6">DSM 21458</strain>
    </source>
</reference>
<dbReference type="CDD" id="cd00293">
    <property type="entry name" value="USP-like"/>
    <property type="match status" value="1"/>
</dbReference>
<keyword evidence="6" id="KW-1185">Reference proteome</keyword>
<dbReference type="Pfam" id="PF00582">
    <property type="entry name" value="Usp"/>
    <property type="match status" value="1"/>
</dbReference>
<evidence type="ECO:0000256" key="2">
    <source>
        <dbReference type="ARBA" id="ARBA00022741"/>
    </source>
</evidence>
<proteinExistence type="inferred from homology"/>
<evidence type="ECO:0000256" key="1">
    <source>
        <dbReference type="ARBA" id="ARBA00008791"/>
    </source>
</evidence>
<dbReference type="InterPro" id="IPR006016">
    <property type="entry name" value="UspA"/>
</dbReference>
<dbReference type="GO" id="GO:0005524">
    <property type="term" value="F:ATP binding"/>
    <property type="evidence" value="ECO:0007669"/>
    <property type="project" value="UniProtKB-KW"/>
</dbReference>
<dbReference type="InterPro" id="IPR014729">
    <property type="entry name" value="Rossmann-like_a/b/a_fold"/>
</dbReference>
<name>A0A841I0V3_9DEIO</name>
<keyword evidence="2" id="KW-0547">Nucleotide-binding</keyword>
<dbReference type="AlphaFoldDB" id="A0A841I0V3"/>
<dbReference type="EMBL" id="JACHHG010000004">
    <property type="protein sequence ID" value="MBB6097898.1"/>
    <property type="molecule type" value="Genomic_DNA"/>
</dbReference>
<dbReference type="InterPro" id="IPR006015">
    <property type="entry name" value="Universal_stress_UspA"/>
</dbReference>
<dbReference type="Proteomes" id="UP000569951">
    <property type="component" value="Unassembled WGS sequence"/>
</dbReference>
<evidence type="ECO:0000313" key="6">
    <source>
        <dbReference type="Proteomes" id="UP000569951"/>
    </source>
</evidence>
<accession>A0A841I0V3</accession>
<dbReference type="PANTHER" id="PTHR46268:SF27">
    <property type="entry name" value="UNIVERSAL STRESS PROTEIN RV2623"/>
    <property type="match status" value="1"/>
</dbReference>
<evidence type="ECO:0000256" key="3">
    <source>
        <dbReference type="ARBA" id="ARBA00022840"/>
    </source>
</evidence>
<dbReference type="RefSeq" id="WP_183985789.1">
    <property type="nucleotide sequence ID" value="NZ_JACHHG010000004.1"/>
</dbReference>
<evidence type="ECO:0000313" key="5">
    <source>
        <dbReference type="EMBL" id="MBB6097898.1"/>
    </source>
</evidence>
<organism evidence="5 6">
    <name type="scientific">Deinobacterium chartae</name>
    <dbReference type="NCBI Taxonomy" id="521158"/>
    <lineage>
        <taxon>Bacteria</taxon>
        <taxon>Thermotogati</taxon>
        <taxon>Deinococcota</taxon>
        <taxon>Deinococci</taxon>
        <taxon>Deinococcales</taxon>
        <taxon>Deinococcaceae</taxon>
        <taxon>Deinobacterium</taxon>
    </lineage>
</organism>